<feature type="non-terminal residue" evidence="2">
    <location>
        <position position="48"/>
    </location>
</feature>
<organism evidence="2 3">
    <name type="scientific">Gigaspora margarita</name>
    <dbReference type="NCBI Taxonomy" id="4874"/>
    <lineage>
        <taxon>Eukaryota</taxon>
        <taxon>Fungi</taxon>
        <taxon>Fungi incertae sedis</taxon>
        <taxon>Mucoromycota</taxon>
        <taxon>Glomeromycotina</taxon>
        <taxon>Glomeromycetes</taxon>
        <taxon>Diversisporales</taxon>
        <taxon>Gigasporaceae</taxon>
        <taxon>Gigaspora</taxon>
    </lineage>
</organism>
<feature type="non-terminal residue" evidence="2">
    <location>
        <position position="1"/>
    </location>
</feature>
<comment type="caution">
    <text evidence="2">The sequence shown here is derived from an EMBL/GenBank/DDBJ whole genome shotgun (WGS) entry which is preliminary data.</text>
</comment>
<accession>A0ABN7X3Y2</accession>
<evidence type="ECO:0000256" key="1">
    <source>
        <dbReference type="SAM" id="Coils"/>
    </source>
</evidence>
<feature type="coiled-coil region" evidence="1">
    <location>
        <begin position="20"/>
        <end position="47"/>
    </location>
</feature>
<sequence length="48" mass="5674">NPQPTQVFVNFQPTNPYLTRANLVNEVKFLRSEIEALRIENKMLKEEN</sequence>
<keyword evidence="3" id="KW-1185">Reference proteome</keyword>
<evidence type="ECO:0000313" key="3">
    <source>
        <dbReference type="Proteomes" id="UP000789901"/>
    </source>
</evidence>
<evidence type="ECO:0000313" key="2">
    <source>
        <dbReference type="EMBL" id="CAG8846903.1"/>
    </source>
</evidence>
<dbReference type="EMBL" id="CAJVQB010085449">
    <property type="protein sequence ID" value="CAG8846903.1"/>
    <property type="molecule type" value="Genomic_DNA"/>
</dbReference>
<name>A0ABN7X3Y2_GIGMA</name>
<reference evidence="2 3" key="1">
    <citation type="submission" date="2021-06" db="EMBL/GenBank/DDBJ databases">
        <authorList>
            <person name="Kallberg Y."/>
            <person name="Tangrot J."/>
            <person name="Rosling A."/>
        </authorList>
    </citation>
    <scope>NUCLEOTIDE SEQUENCE [LARGE SCALE GENOMIC DNA]</scope>
    <source>
        <strain evidence="2 3">120-4 pot B 10/14</strain>
    </source>
</reference>
<gene>
    <name evidence="2" type="ORF">GMARGA_LOCUS38397</name>
</gene>
<dbReference type="Proteomes" id="UP000789901">
    <property type="component" value="Unassembled WGS sequence"/>
</dbReference>
<protein>
    <submittedName>
        <fullName evidence="2">44688_t:CDS:1</fullName>
    </submittedName>
</protein>
<proteinExistence type="predicted"/>
<keyword evidence="1" id="KW-0175">Coiled coil</keyword>